<reference evidence="2" key="1">
    <citation type="submission" date="2018-08" db="EMBL/GenBank/DDBJ databases">
        <authorList>
            <person name="Rossello M."/>
        </authorList>
    </citation>
    <scope>NUCLEOTIDE SEQUENCE [LARGE SCALE GENOMIC DNA]</scope>
    <source>
        <strain evidence="2">cv. Chinese Spring</strain>
    </source>
</reference>
<dbReference type="InterPro" id="IPR036047">
    <property type="entry name" value="F-box-like_dom_sf"/>
</dbReference>
<dbReference type="SUPFAM" id="SSF81383">
    <property type="entry name" value="F-box domain"/>
    <property type="match status" value="1"/>
</dbReference>
<dbReference type="Gramene" id="TraesJUL4A03G02186360.1">
    <property type="protein sequence ID" value="TraesJUL4A03G02186360.1.CDS1"/>
    <property type="gene ID" value="TraesJUL4A03G02186360"/>
</dbReference>
<dbReference type="Gene3D" id="1.20.1280.50">
    <property type="match status" value="1"/>
</dbReference>
<dbReference type="Gramene" id="TraesCS4A02G354400.1">
    <property type="protein sequence ID" value="TraesCS4A02G354400.1.cds1"/>
    <property type="gene ID" value="TraesCS4A02G354400"/>
</dbReference>
<evidence type="ECO:0000313" key="2">
    <source>
        <dbReference type="EnsemblPlants" id="TraesCS4A02G354400.1.cds1"/>
    </source>
</evidence>
<organism evidence="2">
    <name type="scientific">Triticum aestivum</name>
    <name type="common">Wheat</name>
    <dbReference type="NCBI Taxonomy" id="4565"/>
    <lineage>
        <taxon>Eukaryota</taxon>
        <taxon>Viridiplantae</taxon>
        <taxon>Streptophyta</taxon>
        <taxon>Embryophyta</taxon>
        <taxon>Tracheophyta</taxon>
        <taxon>Spermatophyta</taxon>
        <taxon>Magnoliopsida</taxon>
        <taxon>Liliopsida</taxon>
        <taxon>Poales</taxon>
        <taxon>Poaceae</taxon>
        <taxon>BOP clade</taxon>
        <taxon>Pooideae</taxon>
        <taxon>Triticodae</taxon>
        <taxon>Triticeae</taxon>
        <taxon>Triticinae</taxon>
        <taxon>Triticum</taxon>
    </lineage>
</organism>
<reference evidence="2" key="2">
    <citation type="submission" date="2018-10" db="UniProtKB">
        <authorList>
            <consortium name="EnsemblPlants"/>
        </authorList>
    </citation>
    <scope>IDENTIFICATION</scope>
</reference>
<keyword evidence="3" id="KW-1185">Reference proteome</keyword>
<feature type="domain" description="KIB1-4 beta-propeller" evidence="1">
    <location>
        <begin position="86"/>
        <end position="333"/>
    </location>
</feature>
<protein>
    <recommendedName>
        <fullName evidence="1">KIB1-4 beta-propeller domain-containing protein</fullName>
    </recommendedName>
</protein>
<dbReference type="Gramene" id="TraesPARA_EIv1.0_1221890.1">
    <property type="protein sequence ID" value="TraesPARA_EIv1.0_1221890.1.CDS1"/>
    <property type="gene ID" value="TraesPARA_EIv1.0_1221890"/>
</dbReference>
<dbReference type="Gramene" id="TraesCAD_scaffold_075015_01G000300.1">
    <property type="protein sequence ID" value="TraesCAD_scaffold_075015_01G000300.1"/>
    <property type="gene ID" value="TraesCAD_scaffold_075015_01G000300"/>
</dbReference>
<evidence type="ECO:0000259" key="1">
    <source>
        <dbReference type="Pfam" id="PF03478"/>
    </source>
</evidence>
<dbReference type="AlphaFoldDB" id="A0A3B6I3K9"/>
<accession>A0A3B6I3K9</accession>
<dbReference type="Proteomes" id="UP000019116">
    <property type="component" value="Chromosome 4A"/>
</dbReference>
<dbReference type="Gramene" id="TraesWEE_scaffold_079001_01G000300.1">
    <property type="protein sequence ID" value="TraesWEE_scaffold_079001_01G000300.1"/>
    <property type="gene ID" value="TraesWEE_scaffold_079001_01G000300"/>
</dbReference>
<sequence>MSREKKRARTARPAARRRWSSAFPDDVLAVVYRMVTSLRDRVRFAAVCRSWRAAARGAPPRAALPWLLLEPCNCSRWKRLHCPEDGAMVWLQLPRGSRRLIGCHDGGWVISTAPLRIANLFSGAKVTLPEKPAGVFSESKIVFSNPPSSGDCILATVNEHRGIALCRVDGPDSVWTRQTCKSCGTIDDITFCNGELYGLTKYNGKVTKFEMGVDKHGAPVVTDEIHLSCSAWMDNIGEKTSYIFDLRGKLAMAIRTQWSLDHEPFFKVFELVDIHDDELAVSDKHTWIEVTSLGDHALFLGQTFSRAVPVPADKLGHVERNHIYYSCCLNPSDDVPSGVLRTFSNGCSRQKYYRGDDRKKDITNDDVKRIKSTGYFVKGSPYSSMWILPPDM</sequence>
<dbReference type="OrthoDB" id="642536at2759"/>
<proteinExistence type="predicted"/>
<dbReference type="Gramene" id="TraesROB_scaffold_072186_01G000200.1">
    <property type="protein sequence ID" value="TraesROB_scaffold_072186_01G000200.1"/>
    <property type="gene ID" value="TraesROB_scaffold_072186_01G000200"/>
</dbReference>
<dbReference type="Gramene" id="TraesCS4A03G0876100.1">
    <property type="protein sequence ID" value="TraesCS4A03G0876100.1.CDS1"/>
    <property type="gene ID" value="TraesCS4A03G0876100"/>
</dbReference>
<dbReference type="Pfam" id="PF03478">
    <property type="entry name" value="Beta-prop_KIB1-4"/>
    <property type="match status" value="1"/>
</dbReference>
<dbReference type="Gramene" id="TraesLAC4A03G02115690.1">
    <property type="protein sequence ID" value="TraesLAC4A03G02115690.1.CDS1"/>
    <property type="gene ID" value="TraesLAC4A03G02115690"/>
</dbReference>
<dbReference type="Gramene" id="TraesSYM4A03G02193710.1">
    <property type="protein sequence ID" value="TraesSYM4A03G02193710.1.CDS1"/>
    <property type="gene ID" value="TraesSYM4A03G02193710"/>
</dbReference>
<name>A0A3B6I3K9_WHEAT</name>
<dbReference type="STRING" id="4565.A0A3B6I3K9"/>
<dbReference type="Gramene" id="TraesNOR4A03G02188590.1">
    <property type="protein sequence ID" value="TraesNOR4A03G02188590.1.CDS1"/>
    <property type="gene ID" value="TraesNOR4A03G02188590"/>
</dbReference>
<dbReference type="PANTHER" id="PTHR33110:SF104">
    <property type="entry name" value="MRNA CAP-BINDING PROTEIN"/>
    <property type="match status" value="1"/>
</dbReference>
<evidence type="ECO:0000313" key="3">
    <source>
        <dbReference type="Proteomes" id="UP000019116"/>
    </source>
</evidence>
<dbReference type="Gramene" id="TraesCLE_scaffold_039839_01G000200.1">
    <property type="protein sequence ID" value="TraesCLE_scaffold_039839_01G000200.1"/>
    <property type="gene ID" value="TraesCLE_scaffold_039839_01G000200"/>
</dbReference>
<dbReference type="PANTHER" id="PTHR33110">
    <property type="entry name" value="F-BOX/KELCH-REPEAT PROTEIN-RELATED"/>
    <property type="match status" value="1"/>
</dbReference>
<dbReference type="EnsemblPlants" id="TraesCS4A02G354400.1">
    <property type="protein sequence ID" value="TraesCS4A02G354400.1.cds1"/>
    <property type="gene ID" value="TraesCS4A02G354400"/>
</dbReference>
<dbReference type="Gramene" id="TraesRN4A0100903400.1">
    <property type="protein sequence ID" value="TraesRN4A0100903400.1"/>
    <property type="gene ID" value="TraesRN4A0100903400"/>
</dbReference>
<dbReference type="InterPro" id="IPR005174">
    <property type="entry name" value="KIB1-4_b-propeller"/>
</dbReference>
<dbReference type="Gramene" id="TraesJAG4A03G02167550.1">
    <property type="protein sequence ID" value="TraesJAG4A03G02167550.1.CDS1"/>
    <property type="gene ID" value="TraesJAG4A03G02167550"/>
</dbReference>